<dbReference type="OrthoDB" id="325419at2157"/>
<keyword evidence="1" id="KW-0472">Membrane</keyword>
<name>M0P6H4_9EURY</name>
<gene>
    <name evidence="2" type="ORF">C469_00846</name>
</gene>
<sequence>MSLPIGLAPFANQSRTDHAAVLVGGALACLLGYVGAAALLFGLGALDHGASDGPRRVASAVASLACWGFYAAAFVRGRGGPVTDAFVFPVATVALVPPAFRWIAFGPAWGAFRDRIARFLFRPGLFVDAAALVLPGLAFAAGLLALWASLLDESAIDAWQREHLSAAFRREFIEE</sequence>
<evidence type="ECO:0000256" key="1">
    <source>
        <dbReference type="SAM" id="Phobius"/>
    </source>
</evidence>
<keyword evidence="3" id="KW-1185">Reference proteome</keyword>
<feature type="transmembrane region" description="Helical" evidence="1">
    <location>
        <begin position="125"/>
        <end position="150"/>
    </location>
</feature>
<evidence type="ECO:0000313" key="2">
    <source>
        <dbReference type="EMBL" id="EMA64430.1"/>
    </source>
</evidence>
<dbReference type="PATRIC" id="fig|1227482.3.peg.172"/>
<feature type="transmembrane region" description="Helical" evidence="1">
    <location>
        <begin position="20"/>
        <end position="45"/>
    </location>
</feature>
<protein>
    <submittedName>
        <fullName evidence="2">Uncharacterized protein</fullName>
    </submittedName>
</protein>
<accession>M0P6H4</accession>
<evidence type="ECO:0000313" key="3">
    <source>
        <dbReference type="Proteomes" id="UP000011650"/>
    </source>
</evidence>
<keyword evidence="1" id="KW-0812">Transmembrane</keyword>
<organism evidence="2 3">
    <name type="scientific">Halorubrum lipolyticum DSM 21995</name>
    <dbReference type="NCBI Taxonomy" id="1227482"/>
    <lineage>
        <taxon>Archaea</taxon>
        <taxon>Methanobacteriati</taxon>
        <taxon>Methanobacteriota</taxon>
        <taxon>Stenosarchaea group</taxon>
        <taxon>Halobacteria</taxon>
        <taxon>Halobacteriales</taxon>
        <taxon>Haloferacaceae</taxon>
        <taxon>Halorubrum</taxon>
    </lineage>
</organism>
<dbReference type="AlphaFoldDB" id="M0P6H4"/>
<dbReference type="RefSeq" id="WP_008002977.1">
    <property type="nucleotide sequence ID" value="NZ_AOJG01000002.1"/>
</dbReference>
<feature type="transmembrane region" description="Helical" evidence="1">
    <location>
        <begin position="86"/>
        <end position="104"/>
    </location>
</feature>
<dbReference type="Proteomes" id="UP000011650">
    <property type="component" value="Unassembled WGS sequence"/>
</dbReference>
<dbReference type="STRING" id="1227482.C469_00846"/>
<proteinExistence type="predicted"/>
<reference evidence="2 3" key="1">
    <citation type="journal article" date="2014" name="PLoS Genet.">
        <title>Phylogenetically driven sequencing of extremely halophilic archaea reveals strategies for static and dynamic osmo-response.</title>
        <authorList>
            <person name="Becker E.A."/>
            <person name="Seitzer P.M."/>
            <person name="Tritt A."/>
            <person name="Larsen D."/>
            <person name="Krusor M."/>
            <person name="Yao A.I."/>
            <person name="Wu D."/>
            <person name="Madern D."/>
            <person name="Eisen J.A."/>
            <person name="Darling A.E."/>
            <person name="Facciotti M.T."/>
        </authorList>
    </citation>
    <scope>NUCLEOTIDE SEQUENCE [LARGE SCALE GENOMIC DNA]</scope>
    <source>
        <strain evidence="2 3">DSM 21995</strain>
    </source>
</reference>
<dbReference type="EMBL" id="AOJG01000002">
    <property type="protein sequence ID" value="EMA64430.1"/>
    <property type="molecule type" value="Genomic_DNA"/>
</dbReference>
<feature type="transmembrane region" description="Helical" evidence="1">
    <location>
        <begin position="57"/>
        <end position="74"/>
    </location>
</feature>
<keyword evidence="1" id="KW-1133">Transmembrane helix</keyword>
<comment type="caution">
    <text evidence="2">The sequence shown here is derived from an EMBL/GenBank/DDBJ whole genome shotgun (WGS) entry which is preliminary data.</text>
</comment>